<evidence type="ECO:0000313" key="6">
    <source>
        <dbReference type="Proteomes" id="UP000558284"/>
    </source>
</evidence>
<name>A0A838BE26_9HYPH</name>
<dbReference type="SMART" id="SM00559">
    <property type="entry name" value="Ku78"/>
    <property type="match status" value="1"/>
</dbReference>
<dbReference type="Gene3D" id="2.40.290.10">
    <property type="match status" value="1"/>
</dbReference>
<dbReference type="AlphaFoldDB" id="A0A838BE26"/>
<gene>
    <name evidence="2" type="primary">ku</name>
    <name evidence="5" type="ORF">H0241_31535</name>
</gene>
<proteinExistence type="inferred from homology"/>
<feature type="region of interest" description="Disordered" evidence="3">
    <location>
        <begin position="255"/>
        <end position="276"/>
    </location>
</feature>
<protein>
    <recommendedName>
        <fullName evidence="2">Non-homologous end joining protein Ku</fullName>
    </recommendedName>
</protein>
<dbReference type="GO" id="GO:0006310">
    <property type="term" value="P:DNA recombination"/>
    <property type="evidence" value="ECO:0007669"/>
    <property type="project" value="UniProtKB-KW"/>
</dbReference>
<keyword evidence="2" id="KW-0227">DNA damage</keyword>
<sequence>MVAPRAVWKGFLKVGSVACSVKIIGATSESSKIHFKILNRADGLPVKSAYIDEETGETVEFENQVKGFELDKDDFIQVEPDEIKKLKLTSQHTLEVGEFVSLDDVDTRYLEKPYYLIPSDGVAAEPFEVIRKAMEKKKVAARSCVVLYQRGREVLIQPFEKGMLLTELRTPNEMTSEGSVFKDIKKTDYDPELLEIAGMLIDKKVTKFDPSKFEDTYEDALIAMIDAKRKGKAPPKPAPKPKENVVNLAEILRKSLAHEGGGAPKSKAGSSKRKSA</sequence>
<dbReference type="PANTHER" id="PTHR41251">
    <property type="entry name" value="NON-HOMOLOGOUS END JOINING PROTEIN KU"/>
    <property type="match status" value="1"/>
</dbReference>
<keyword evidence="1 2" id="KW-0238">DNA-binding</keyword>
<evidence type="ECO:0000256" key="2">
    <source>
        <dbReference type="HAMAP-Rule" id="MF_01875"/>
    </source>
</evidence>
<evidence type="ECO:0000256" key="3">
    <source>
        <dbReference type="SAM" id="MobiDB-lite"/>
    </source>
</evidence>
<evidence type="ECO:0000256" key="1">
    <source>
        <dbReference type="ARBA" id="ARBA00023125"/>
    </source>
</evidence>
<organism evidence="5 6">
    <name type="scientific">Mesorhizobium neociceri</name>
    <dbReference type="NCBI Taxonomy" id="1307853"/>
    <lineage>
        <taxon>Bacteria</taxon>
        <taxon>Pseudomonadati</taxon>
        <taxon>Pseudomonadota</taxon>
        <taxon>Alphaproteobacteria</taxon>
        <taxon>Hyphomicrobiales</taxon>
        <taxon>Phyllobacteriaceae</taxon>
        <taxon>Mesorhizobium</taxon>
    </lineage>
</organism>
<dbReference type="GO" id="GO:0003690">
    <property type="term" value="F:double-stranded DNA binding"/>
    <property type="evidence" value="ECO:0007669"/>
    <property type="project" value="UniProtKB-UniRule"/>
</dbReference>
<reference evidence="5 6" key="1">
    <citation type="submission" date="2020-07" db="EMBL/GenBank/DDBJ databases">
        <title>Definition of the novel symbiovar canariense within Mesorhizobium novociceri, a new species of genus Mesorhizobium nodulating Cicer canariense in the Caldera de Taburiente National Park (La Palma, Canary Islands).</title>
        <authorList>
            <person name="Leon-Barrios M."/>
            <person name="Perez-Yepez J."/>
            <person name="Flores-Felix J.D."/>
            <person name="Ramirez-Baena M.H."/>
            <person name="Pulido-Suarez L."/>
            <person name="Igual J.M."/>
            <person name="Velazquez E."/>
            <person name="Peix A."/>
        </authorList>
    </citation>
    <scope>NUCLEOTIDE SEQUENCE [LARGE SCALE GENOMIC DNA]</scope>
    <source>
        <strain evidence="5 6">CCANP35</strain>
    </source>
</reference>
<dbReference type="EMBL" id="JACDTY010000027">
    <property type="protein sequence ID" value="MBA1144735.1"/>
    <property type="molecule type" value="Genomic_DNA"/>
</dbReference>
<comment type="subunit">
    <text evidence="2">Homodimer. Interacts with LigD.</text>
</comment>
<dbReference type="InterPro" id="IPR006164">
    <property type="entry name" value="DNA_bd_Ku70/Ku80"/>
</dbReference>
<dbReference type="PIRSF" id="PIRSF006493">
    <property type="entry name" value="Prok_Ku"/>
    <property type="match status" value="1"/>
</dbReference>
<dbReference type="HAMAP" id="MF_01875">
    <property type="entry name" value="Prokaryotic_Ku"/>
    <property type="match status" value="1"/>
</dbReference>
<dbReference type="Proteomes" id="UP000558284">
    <property type="component" value="Unassembled WGS sequence"/>
</dbReference>
<dbReference type="Pfam" id="PF02735">
    <property type="entry name" value="Ku"/>
    <property type="match status" value="1"/>
</dbReference>
<accession>A0A838BE26</accession>
<dbReference type="PANTHER" id="PTHR41251:SF1">
    <property type="entry name" value="NON-HOMOLOGOUS END JOINING PROTEIN KU"/>
    <property type="match status" value="1"/>
</dbReference>
<dbReference type="SUPFAM" id="SSF100939">
    <property type="entry name" value="SPOC domain-like"/>
    <property type="match status" value="1"/>
</dbReference>
<comment type="function">
    <text evidence="2">With LigD forms a non-homologous end joining (NHEJ) DNA repair enzyme, which repairs dsDNA breaks with reduced fidelity. Binds linear dsDNA with 5'- and 3'- overhangs but not closed circular dsDNA nor ssDNA. Recruits and stimulates the ligase activity of LigD.</text>
</comment>
<evidence type="ECO:0000313" key="5">
    <source>
        <dbReference type="EMBL" id="MBA1144735.1"/>
    </source>
</evidence>
<dbReference type="InterPro" id="IPR016194">
    <property type="entry name" value="SPOC-like_C_dom_sf"/>
</dbReference>
<dbReference type="GO" id="GO:0006303">
    <property type="term" value="P:double-strand break repair via nonhomologous end joining"/>
    <property type="evidence" value="ECO:0007669"/>
    <property type="project" value="UniProtKB-UniRule"/>
</dbReference>
<evidence type="ECO:0000259" key="4">
    <source>
        <dbReference type="SMART" id="SM00559"/>
    </source>
</evidence>
<keyword evidence="2" id="KW-0234">DNA repair</keyword>
<dbReference type="NCBIfam" id="TIGR02772">
    <property type="entry name" value="Ku_bact"/>
    <property type="match status" value="1"/>
</dbReference>
<feature type="domain" description="Ku" evidence="4">
    <location>
        <begin position="56"/>
        <end position="184"/>
    </location>
</feature>
<comment type="caution">
    <text evidence="5">The sequence shown here is derived from an EMBL/GenBank/DDBJ whole genome shotgun (WGS) entry which is preliminary data.</text>
</comment>
<comment type="similarity">
    <text evidence="2">Belongs to the prokaryotic Ku family.</text>
</comment>
<keyword evidence="6" id="KW-1185">Reference proteome</keyword>
<keyword evidence="2" id="KW-0233">DNA recombination</keyword>
<dbReference type="RefSeq" id="WP_181061668.1">
    <property type="nucleotide sequence ID" value="NZ_JACDTY010000027.1"/>
</dbReference>
<dbReference type="InterPro" id="IPR009187">
    <property type="entry name" value="Prok_Ku"/>
</dbReference>